<evidence type="ECO:0000313" key="1">
    <source>
        <dbReference type="EMBL" id="KAF2439602.1"/>
    </source>
</evidence>
<dbReference type="AlphaFoldDB" id="A0A9P4P9A3"/>
<proteinExistence type="predicted"/>
<dbReference type="EMBL" id="MU001509">
    <property type="protein sequence ID" value="KAF2439602.1"/>
    <property type="molecule type" value="Genomic_DNA"/>
</dbReference>
<gene>
    <name evidence="1" type="ORF">P171DRAFT_126183</name>
</gene>
<reference evidence="1" key="1">
    <citation type="journal article" date="2020" name="Stud. Mycol.">
        <title>101 Dothideomycetes genomes: a test case for predicting lifestyles and emergence of pathogens.</title>
        <authorList>
            <person name="Haridas S."/>
            <person name="Albert R."/>
            <person name="Binder M."/>
            <person name="Bloem J."/>
            <person name="Labutti K."/>
            <person name="Salamov A."/>
            <person name="Andreopoulos B."/>
            <person name="Baker S."/>
            <person name="Barry K."/>
            <person name="Bills G."/>
            <person name="Bluhm B."/>
            <person name="Cannon C."/>
            <person name="Castanera R."/>
            <person name="Culley D."/>
            <person name="Daum C."/>
            <person name="Ezra D."/>
            <person name="Gonzalez J."/>
            <person name="Henrissat B."/>
            <person name="Kuo A."/>
            <person name="Liang C."/>
            <person name="Lipzen A."/>
            <person name="Lutzoni F."/>
            <person name="Magnuson J."/>
            <person name="Mondo S."/>
            <person name="Nolan M."/>
            <person name="Ohm R."/>
            <person name="Pangilinan J."/>
            <person name="Park H.-J."/>
            <person name="Ramirez L."/>
            <person name="Alfaro M."/>
            <person name="Sun H."/>
            <person name="Tritt A."/>
            <person name="Yoshinaga Y."/>
            <person name="Zwiers L.-H."/>
            <person name="Turgeon B."/>
            <person name="Goodwin S."/>
            <person name="Spatafora J."/>
            <person name="Crous P."/>
            <person name="Grigoriev I."/>
        </authorList>
    </citation>
    <scope>NUCLEOTIDE SEQUENCE</scope>
    <source>
        <strain evidence="1">CBS 690.94</strain>
    </source>
</reference>
<comment type="caution">
    <text evidence="1">The sequence shown here is derived from an EMBL/GenBank/DDBJ whole genome shotgun (WGS) entry which is preliminary data.</text>
</comment>
<keyword evidence="2" id="KW-1185">Reference proteome</keyword>
<dbReference type="Proteomes" id="UP000799764">
    <property type="component" value="Unassembled WGS sequence"/>
</dbReference>
<organism evidence="1 2">
    <name type="scientific">Karstenula rhodostoma CBS 690.94</name>
    <dbReference type="NCBI Taxonomy" id="1392251"/>
    <lineage>
        <taxon>Eukaryota</taxon>
        <taxon>Fungi</taxon>
        <taxon>Dikarya</taxon>
        <taxon>Ascomycota</taxon>
        <taxon>Pezizomycotina</taxon>
        <taxon>Dothideomycetes</taxon>
        <taxon>Pleosporomycetidae</taxon>
        <taxon>Pleosporales</taxon>
        <taxon>Massarineae</taxon>
        <taxon>Didymosphaeriaceae</taxon>
        <taxon>Karstenula</taxon>
    </lineage>
</organism>
<protein>
    <submittedName>
        <fullName evidence="1">Uncharacterized protein</fullName>
    </submittedName>
</protein>
<name>A0A9P4P9A3_9PLEO</name>
<accession>A0A9P4P9A3</accession>
<sequence length="151" mass="16749">MILDHGVDLRKSRNSGCPTLRFTSRPYPYVAASNPHPQDGYCLNVTIPKGATEIRRRHYGTPSAIGSQHVTENVQQAFHSSFSTRRGLQGHRHHASQLVLTRCFLSMYDEDGISASNTHLSPLGAPTAEVGGVIKDRRLRELREAPMSIET</sequence>
<evidence type="ECO:0000313" key="2">
    <source>
        <dbReference type="Proteomes" id="UP000799764"/>
    </source>
</evidence>